<dbReference type="KEGG" id="vg:7804685"/>
<proteinExistence type="predicted"/>
<keyword evidence="2" id="KW-1185">Reference proteome</keyword>
<organism evidence="1 2">
    <name type="scientific">Euproctis pseudoconspersa nucleopolyhedrovirus</name>
    <dbReference type="NCBI Taxonomy" id="307467"/>
    <lineage>
        <taxon>Viruses</taxon>
        <taxon>Viruses incertae sedis</taxon>
        <taxon>Naldaviricetes</taxon>
        <taxon>Lefavirales</taxon>
        <taxon>Baculoviridae</taxon>
        <taxon>Alphabaculovirus</taxon>
        <taxon>Alphabaculovirus eupseudoconspersae</taxon>
    </lineage>
</organism>
<dbReference type="RefSeq" id="YP_002854629.1">
    <property type="nucleotide sequence ID" value="NC_012639.1"/>
</dbReference>
<protein>
    <submittedName>
        <fullName evidence="1">Uncharacterized protein</fullName>
    </submittedName>
</protein>
<accession>C3TWS7</accession>
<evidence type="ECO:0000313" key="1">
    <source>
        <dbReference type="EMBL" id="ACO53469.1"/>
    </source>
</evidence>
<dbReference type="GeneID" id="7804685"/>
<name>C3TWS7_9ABAC</name>
<evidence type="ECO:0000313" key="2">
    <source>
        <dbReference type="Proteomes" id="UP000203846"/>
    </source>
</evidence>
<dbReference type="Proteomes" id="UP000203846">
    <property type="component" value="Segment"/>
</dbReference>
<dbReference type="EMBL" id="FJ227128">
    <property type="protein sequence ID" value="ACO53469.1"/>
    <property type="molecule type" value="Genomic_DNA"/>
</dbReference>
<sequence length="271" mass="32150">MKNKHVYGLIEPNNESSLIVLRNVINKTIYTPLFVIVYNNTANTVMIFKNVKIAKFLCIKKFSNKHCINMKIKNNALKFKNNSKPVNIDYDYVSSVKNRIEYNYFCLNFTKYSTNMLIVMLNNFYFNWVRKSLEGEANITKSFPFSGLLHSMVHCMMNDKDVLLMFDLIIKHNWLQNYNIAIGMPEESDRSIANELRKNIQYTYYATELLLTRYRKVFEMFATRFNYTISKNNYFTFNKTAIVNIYAFYDEQYFSDSDVSYDSEISYDSDD</sequence>
<reference evidence="1 2" key="1">
    <citation type="journal article" date="2009" name="Virus Genes">
        <title>Morphology and genome of Euproctis pseudoconspersa nucleopolyhedrovirus.</title>
        <authorList>
            <person name="Tang X.D."/>
            <person name="Xiao Q."/>
            <person name="Ma X.C."/>
            <person name="Zhu Z.R."/>
            <person name="Zhang C.X."/>
        </authorList>
    </citation>
    <scope>NUCLEOTIDE SEQUENCE [LARGE SCALE GENOMIC DNA]</scope>
    <source>
        <strain evidence="1 2">Hangzhou</strain>
    </source>
</reference>